<accession>A0ABU8VUZ7</accession>
<reference evidence="3 4" key="1">
    <citation type="submission" date="2024-03" db="EMBL/GenBank/DDBJ databases">
        <title>Novel species of the genus Variovorax.</title>
        <authorList>
            <person name="Liu Q."/>
            <person name="Xin Y.-H."/>
        </authorList>
    </citation>
    <scope>NUCLEOTIDE SEQUENCE [LARGE SCALE GENOMIC DNA]</scope>
    <source>
        <strain evidence="3 4">KACC 18501</strain>
    </source>
</reference>
<evidence type="ECO:0000313" key="4">
    <source>
        <dbReference type="Proteomes" id="UP001363010"/>
    </source>
</evidence>
<evidence type="ECO:0000313" key="3">
    <source>
        <dbReference type="EMBL" id="MEJ8821641.1"/>
    </source>
</evidence>
<gene>
    <name evidence="3" type="ORF">WKW80_06270</name>
</gene>
<feature type="region of interest" description="Disordered" evidence="1">
    <location>
        <begin position="452"/>
        <end position="471"/>
    </location>
</feature>
<dbReference type="PANTHER" id="PTHR11440">
    <property type="entry name" value="LECITHIN-CHOLESTEROL ACYLTRANSFERASE-RELATED"/>
    <property type="match status" value="1"/>
</dbReference>
<dbReference type="SUPFAM" id="SSF53474">
    <property type="entry name" value="alpha/beta-Hydrolases"/>
    <property type="match status" value="1"/>
</dbReference>
<dbReference type="InterPro" id="IPR029058">
    <property type="entry name" value="AB_hydrolase_fold"/>
</dbReference>
<keyword evidence="4" id="KW-1185">Reference proteome</keyword>
<evidence type="ECO:0000256" key="1">
    <source>
        <dbReference type="SAM" id="MobiDB-lite"/>
    </source>
</evidence>
<dbReference type="InterPro" id="IPR012908">
    <property type="entry name" value="PGAP1-ab_dom-like"/>
</dbReference>
<comment type="caution">
    <text evidence="3">The sequence shown here is derived from an EMBL/GenBank/DDBJ whole genome shotgun (WGS) entry which is preliminary data.</text>
</comment>
<dbReference type="Pfam" id="PF07819">
    <property type="entry name" value="PGAP1"/>
    <property type="match status" value="1"/>
</dbReference>
<organism evidence="3 4">
    <name type="scientific">Variovorax humicola</name>
    <dbReference type="NCBI Taxonomy" id="1769758"/>
    <lineage>
        <taxon>Bacteria</taxon>
        <taxon>Pseudomonadati</taxon>
        <taxon>Pseudomonadota</taxon>
        <taxon>Betaproteobacteria</taxon>
        <taxon>Burkholderiales</taxon>
        <taxon>Comamonadaceae</taxon>
        <taxon>Variovorax</taxon>
    </lineage>
</organism>
<dbReference type="RefSeq" id="WP_340362681.1">
    <property type="nucleotide sequence ID" value="NZ_JBBKZV010000002.1"/>
</dbReference>
<feature type="compositionally biased region" description="Basic and acidic residues" evidence="1">
    <location>
        <begin position="167"/>
        <end position="189"/>
    </location>
</feature>
<protein>
    <recommendedName>
        <fullName evidence="2">GPI inositol-deacylase PGAP1-like alpha/beta domain-containing protein</fullName>
    </recommendedName>
</protein>
<dbReference type="Proteomes" id="UP001363010">
    <property type="component" value="Unassembled WGS sequence"/>
</dbReference>
<sequence length="577" mass="63801">MTTTQETGERIARPMASGPDGPEYLVQLTKTSRTDPVFLQYEPAHVLPVVFVPGIMGSNLRDKSKERETVWRLDNSPLGPPVGLLINKMGENAAKRQKVLHPARTQVDERGAVPKKSHGSVDNPKIYTERGWGEVGEGSYHAFLCLLEDTLNGPRKGNGDGPTVGQKYEELQKKRPPGGERDAPWRPIKDAPPPTEEEIKRTGDWLMPVYACGYNWLDDNSVSAERLAARIQEIIKRHHDGVNSFCQQVIVVTHSMGGMVARACAKLPDMDILIAGVVHGVMPTNGAAVAYRRCKVGMADEDWLTSWVIGHSGKETTAVFAQAPGALQLLPTQHYSPGWLEVKGPDGKTVEQALPQQNPYSEIYARRDRWWALVKEEWLSPKDGQPIEWGDYVETYLDSAVNFHQTLSPRTDYHANTYVFYGADTADETIKKTRINSFERIVWRMKEGIQPAQRDELSQPPAQTPPPGTPQEVFSMTPQQVDLRGLTPEHVKGEGYGAGFWELHAGGHDGTGDGTVPASSGRAPADCDRVQQVFRISGVEHEAAYRHATAQQVTVYSLIKIAAQALPIKASTREIAQ</sequence>
<proteinExistence type="predicted"/>
<dbReference type="Gene3D" id="3.40.50.1820">
    <property type="entry name" value="alpha/beta hydrolase"/>
    <property type="match status" value="1"/>
</dbReference>
<feature type="region of interest" description="Disordered" evidence="1">
    <location>
        <begin position="1"/>
        <end position="21"/>
    </location>
</feature>
<feature type="region of interest" description="Disordered" evidence="1">
    <location>
        <begin position="154"/>
        <end position="197"/>
    </location>
</feature>
<evidence type="ECO:0000259" key="2">
    <source>
        <dbReference type="Pfam" id="PF07819"/>
    </source>
</evidence>
<dbReference type="EMBL" id="JBBKZV010000002">
    <property type="protein sequence ID" value="MEJ8821641.1"/>
    <property type="molecule type" value="Genomic_DNA"/>
</dbReference>
<feature type="domain" description="GPI inositol-deacylase PGAP1-like alpha/beta" evidence="2">
    <location>
        <begin position="229"/>
        <end position="270"/>
    </location>
</feature>
<name>A0ABU8VUZ7_9BURK</name>